<dbReference type="Gene3D" id="3.40.50.12780">
    <property type="entry name" value="N-terminal domain of ligase-like"/>
    <property type="match status" value="1"/>
</dbReference>
<evidence type="ECO:0000259" key="2">
    <source>
        <dbReference type="Pfam" id="PF13193"/>
    </source>
</evidence>
<protein>
    <submittedName>
        <fullName evidence="3">AMP-binding protein</fullName>
    </submittedName>
</protein>
<dbReference type="PANTHER" id="PTHR43767:SF1">
    <property type="entry name" value="NONRIBOSOMAL PEPTIDE SYNTHASE PES1 (EUROFUNG)-RELATED"/>
    <property type="match status" value="1"/>
</dbReference>
<dbReference type="NCBIfam" id="NF006181">
    <property type="entry name" value="PRK08314.1"/>
    <property type="match status" value="1"/>
</dbReference>
<keyword evidence="4" id="KW-1185">Reference proteome</keyword>
<dbReference type="InterPro" id="IPR000873">
    <property type="entry name" value="AMP-dep_synth/lig_dom"/>
</dbReference>
<dbReference type="EMBL" id="JACSQT010000002">
    <property type="protein sequence ID" value="MBD7936552.1"/>
    <property type="molecule type" value="Genomic_DNA"/>
</dbReference>
<comment type="caution">
    <text evidence="3">The sequence shown here is derived from an EMBL/GenBank/DDBJ whole genome shotgun (WGS) entry which is preliminary data.</text>
</comment>
<dbReference type="PROSITE" id="PS00455">
    <property type="entry name" value="AMP_BINDING"/>
    <property type="match status" value="1"/>
</dbReference>
<name>A0ABR8QM76_9BACI</name>
<dbReference type="InterPro" id="IPR050237">
    <property type="entry name" value="ATP-dep_AMP-bd_enzyme"/>
</dbReference>
<dbReference type="InterPro" id="IPR025110">
    <property type="entry name" value="AMP-bd_C"/>
</dbReference>
<evidence type="ECO:0000313" key="4">
    <source>
        <dbReference type="Proteomes" id="UP000657931"/>
    </source>
</evidence>
<dbReference type="InterPro" id="IPR042099">
    <property type="entry name" value="ANL_N_sf"/>
</dbReference>
<proteinExistence type="predicted"/>
<accession>A0ABR8QM76</accession>
<evidence type="ECO:0000313" key="3">
    <source>
        <dbReference type="EMBL" id="MBD7936552.1"/>
    </source>
</evidence>
<dbReference type="SUPFAM" id="SSF56801">
    <property type="entry name" value="Acetyl-CoA synthetase-like"/>
    <property type="match status" value="1"/>
</dbReference>
<reference evidence="3 4" key="1">
    <citation type="submission" date="2020-08" db="EMBL/GenBank/DDBJ databases">
        <title>A Genomic Blueprint of the Chicken Gut Microbiome.</title>
        <authorList>
            <person name="Gilroy R."/>
            <person name="Ravi A."/>
            <person name="Getino M."/>
            <person name="Pursley I."/>
            <person name="Horton D.L."/>
            <person name="Alikhan N.-F."/>
            <person name="Baker D."/>
            <person name="Gharbi K."/>
            <person name="Hall N."/>
            <person name="Watson M."/>
            <person name="Adriaenssens E.M."/>
            <person name="Foster-Nyarko E."/>
            <person name="Jarju S."/>
            <person name="Secka A."/>
            <person name="Antonio M."/>
            <person name="Oren A."/>
            <person name="Chaudhuri R."/>
            <person name="La Ragione R.M."/>
            <person name="Hildebrand F."/>
            <person name="Pallen M.J."/>
        </authorList>
    </citation>
    <scope>NUCLEOTIDE SEQUENCE [LARGE SCALE GENOMIC DNA]</scope>
    <source>
        <strain evidence="3 4">Sa5YUA1</strain>
    </source>
</reference>
<feature type="domain" description="AMP-dependent synthetase/ligase" evidence="1">
    <location>
        <begin position="29"/>
        <end position="409"/>
    </location>
</feature>
<dbReference type="Pfam" id="PF13193">
    <property type="entry name" value="AMP-binding_C"/>
    <property type="match status" value="1"/>
</dbReference>
<dbReference type="InterPro" id="IPR020845">
    <property type="entry name" value="AMP-binding_CS"/>
</dbReference>
<dbReference type="InterPro" id="IPR045851">
    <property type="entry name" value="AMP-bd_C_sf"/>
</dbReference>
<evidence type="ECO:0000259" key="1">
    <source>
        <dbReference type="Pfam" id="PF00501"/>
    </source>
</evidence>
<dbReference type="RefSeq" id="WP_191811920.1">
    <property type="nucleotide sequence ID" value="NZ_JACSQT010000002.1"/>
</dbReference>
<dbReference type="Proteomes" id="UP000657931">
    <property type="component" value="Unassembled WGS sequence"/>
</dbReference>
<dbReference type="PANTHER" id="PTHR43767">
    <property type="entry name" value="LONG-CHAIN-FATTY-ACID--COA LIGASE"/>
    <property type="match status" value="1"/>
</dbReference>
<dbReference type="Pfam" id="PF00501">
    <property type="entry name" value="AMP-binding"/>
    <property type="match status" value="1"/>
</dbReference>
<feature type="domain" description="AMP-binding enzyme C-terminal" evidence="2">
    <location>
        <begin position="463"/>
        <end position="540"/>
    </location>
</feature>
<gene>
    <name evidence="3" type="ORF">H9655_05895</name>
</gene>
<sequence length="559" mass="63449">MQTRHFDHWPKLPKQLIVPETSVYQNLEFSALQYPSREAIHYYGNEISFKQLLDEVKRVSSYLQTELQVKQGDKVLLFMQNSPQFVISFYSIMRIGAVVVPINPMLVTSELAFYINDCQIETAVIGQELQPIVKPLIEQTSLKHLLIASYSDYIDPQDNINRPDVVEEPRKEWTEEQEHYQWDDALKMREIVPYYTSKQDDLIVLPYTSGTTGVPKGCMHTNYSVQANTVGGALWGRISSSNVILSSLPFFHVTGMVQSMHVPIYAGSTMVIMTRWNKDTALQLIERKQCSNWTAISTMLIDFISNPKLTADRIASLIGISGGGATLPEAVGQKLEKLTGLTFLEGYGLTETIAQTHSNPTDHPKMQCLGIPFFDVDARIIDPITNEELGINEVGEIIIHGHQVMKGYYNRPEENESAFITMEGKQFFRTGDLGKVDEEGYFFIVDRVKRMINSSGYKIWPTEVESILYRHSAIQQACVVGIPDPRRGESAKAFVILNEDSKGKTSAEEILQWAKEHMAAYKVPKVVEFRESFPMTSSGKILWRKLKEEEEAKVNQQKV</sequence>
<organism evidence="3 4">
    <name type="scientific">Cytobacillus stercorigallinarum</name>
    <dbReference type="NCBI Taxonomy" id="2762240"/>
    <lineage>
        <taxon>Bacteria</taxon>
        <taxon>Bacillati</taxon>
        <taxon>Bacillota</taxon>
        <taxon>Bacilli</taxon>
        <taxon>Bacillales</taxon>
        <taxon>Bacillaceae</taxon>
        <taxon>Cytobacillus</taxon>
    </lineage>
</organism>
<dbReference type="Gene3D" id="3.30.300.30">
    <property type="match status" value="1"/>
</dbReference>